<dbReference type="EMBL" id="QOCR01000002">
    <property type="protein sequence ID" value="RHW51111.1"/>
    <property type="molecule type" value="Genomic_DNA"/>
</dbReference>
<dbReference type="InterPro" id="IPR052550">
    <property type="entry name" value="Pyrimidine_5'-ntase_YjjG"/>
</dbReference>
<sequence length="228" mass="25681">MKYEIVLFDIDDTLLTLESDGTWRKMFGRLLNEVGVQATDQNYQDFIDNNHRLWAQAENDEISTEAVFDNRFDLPFIQDCGVSAAELDVRFQEMQQHESTPTKGALDCCQKLSQSLDLYTASNGKQKTQATRVQGSPLAPYLQKVFTSESVQTLKPKPEFFAKILREVGVADKQKVLMVGDTYGEDVLGAHNFGIDSCWLNLKQEATPESNLCTYQVPDLGKLPALIM</sequence>
<accession>A0A417ZHB6</accession>
<dbReference type="SFLD" id="SFLDG01129">
    <property type="entry name" value="C1.5:_HAD__Beta-PGM__Phosphata"/>
    <property type="match status" value="1"/>
</dbReference>
<dbReference type="AlphaFoldDB" id="A0A417ZHB6"/>
<evidence type="ECO:0000313" key="1">
    <source>
        <dbReference type="EMBL" id="RHW51111.1"/>
    </source>
</evidence>
<dbReference type="Proteomes" id="UP000284109">
    <property type="component" value="Unassembled WGS sequence"/>
</dbReference>
<dbReference type="NCBIfam" id="TIGR01549">
    <property type="entry name" value="HAD-SF-IA-v1"/>
    <property type="match status" value="1"/>
</dbReference>
<name>A0A417ZHB6_9LACO</name>
<dbReference type="InterPro" id="IPR023214">
    <property type="entry name" value="HAD_sf"/>
</dbReference>
<dbReference type="SFLD" id="SFLDS00003">
    <property type="entry name" value="Haloacid_Dehalogenase"/>
    <property type="match status" value="1"/>
</dbReference>
<organism evidence="1 2">
    <name type="scientific">Bombilactobacillus bombi</name>
    <dbReference type="NCBI Taxonomy" id="1303590"/>
    <lineage>
        <taxon>Bacteria</taxon>
        <taxon>Bacillati</taxon>
        <taxon>Bacillota</taxon>
        <taxon>Bacilli</taxon>
        <taxon>Lactobacillales</taxon>
        <taxon>Lactobacillaceae</taxon>
        <taxon>Bombilactobacillus</taxon>
    </lineage>
</organism>
<dbReference type="PANTHER" id="PTHR47478:SF1">
    <property type="entry name" value="PYRIMIDINE 5'-NUCLEOTIDASE YJJG"/>
    <property type="match status" value="1"/>
</dbReference>
<reference evidence="1 2" key="1">
    <citation type="submission" date="2018-07" db="EMBL/GenBank/DDBJ databases">
        <title>Genome sequences of six Lactobacillus spp. isolated from bumble bee guts.</title>
        <authorList>
            <person name="Motta E.V.S."/>
            <person name="Moran N.A."/>
        </authorList>
    </citation>
    <scope>NUCLEOTIDE SEQUENCE [LARGE SCALE GENOMIC DNA]</scope>
    <source>
        <strain evidence="1 2">BI-1.1</strain>
    </source>
</reference>
<evidence type="ECO:0008006" key="3">
    <source>
        <dbReference type="Google" id="ProtNLM"/>
    </source>
</evidence>
<protein>
    <recommendedName>
        <fullName evidence="3">Noncanonical pyrimidine nucleotidase, YjjG family</fullName>
    </recommendedName>
</protein>
<keyword evidence="2" id="KW-1185">Reference proteome</keyword>
<dbReference type="RefSeq" id="WP_118900486.1">
    <property type="nucleotide sequence ID" value="NZ_QOCR01000002.1"/>
</dbReference>
<proteinExistence type="predicted"/>
<dbReference type="SUPFAM" id="SSF56784">
    <property type="entry name" value="HAD-like"/>
    <property type="match status" value="1"/>
</dbReference>
<dbReference type="InterPro" id="IPR036412">
    <property type="entry name" value="HAD-like_sf"/>
</dbReference>
<dbReference type="Gene3D" id="3.40.50.1000">
    <property type="entry name" value="HAD superfamily/HAD-like"/>
    <property type="match status" value="1"/>
</dbReference>
<evidence type="ECO:0000313" key="2">
    <source>
        <dbReference type="Proteomes" id="UP000284109"/>
    </source>
</evidence>
<comment type="caution">
    <text evidence="1">The sequence shown here is derived from an EMBL/GenBank/DDBJ whole genome shotgun (WGS) entry which is preliminary data.</text>
</comment>
<dbReference type="Gene3D" id="1.10.150.240">
    <property type="entry name" value="Putative phosphatase, domain 2"/>
    <property type="match status" value="1"/>
</dbReference>
<dbReference type="PRINTS" id="PR00413">
    <property type="entry name" value="HADHALOGNASE"/>
</dbReference>
<dbReference type="InterPro" id="IPR023198">
    <property type="entry name" value="PGP-like_dom2"/>
</dbReference>
<dbReference type="Pfam" id="PF00702">
    <property type="entry name" value="Hydrolase"/>
    <property type="match status" value="1"/>
</dbReference>
<gene>
    <name evidence="1" type="ORF">DS831_03550</name>
</gene>
<dbReference type="OrthoDB" id="9802350at2"/>
<dbReference type="InterPro" id="IPR006439">
    <property type="entry name" value="HAD-SF_hydro_IA"/>
</dbReference>
<dbReference type="PANTHER" id="PTHR47478">
    <property type="match status" value="1"/>
</dbReference>